<proteinExistence type="predicted"/>
<protein>
    <submittedName>
        <fullName evidence="2">Uncharacterized protein</fullName>
    </submittedName>
</protein>
<name>A0A814D7Q4_9BILA</name>
<dbReference type="Proteomes" id="UP000663829">
    <property type="component" value="Unassembled WGS sequence"/>
</dbReference>
<evidence type="ECO:0000256" key="1">
    <source>
        <dbReference type="SAM" id="MobiDB-lite"/>
    </source>
</evidence>
<dbReference type="EMBL" id="CAJOBC010002302">
    <property type="protein sequence ID" value="CAF3726315.1"/>
    <property type="molecule type" value="Genomic_DNA"/>
</dbReference>
<evidence type="ECO:0000313" key="2">
    <source>
        <dbReference type="EMBL" id="CAF0950563.1"/>
    </source>
</evidence>
<sequence>MNIQNEIIRIFLNQRELTINESTLSRALIAHGTFRNISDIRQEVAQLESLFEFCENNHIRLRPKKYNRRRDGPRHHSSHSLLPPGTTKKYLLIVALPSEKLAPDIDRELVELIISKEVESPSSVKEEDTVANEHFRRFTIEFADEKYSAPRASRYVDILAKQAILKHNNVEIKMKRTIQLIDTFCFTLQCFTDKKIDRNRLGLYVDTLVGNAIEHTIVDITYSNDNSQSLENETQFEEKFLINCEEEIDFENLRKAHEIRPKLQNKIFRLDQIYECDKLLIWFNDKEVTAVASNAPKQRVMMSYSLLKNIFASFWIDIFTFEIMNNEVNMELINSQAVKKWLKQADKFEMQYNIRMRPLLMEDEEQDDTCSNFSGSESIHSVQSINLEQQHKNVQINLKPDWEIILSNVIFQRKYQAYIKSYLNFDININGLIVTGTLPNKLSDKRNLHQELFNKTNIFMQNFEFKDVQVSNVQQQMILLHENEQKYFAYKQLPDTNIYRLAAQHDNMEKIFSKLTLEQPTHIQNTKQNESTCVERKSFEVTNKKVEFRLKPEWKLVVSHPQFQMEYKKYITNRTTETSGPEAYLNYEIEINDSCVLIQNESININKMEDRTNTFMGKFQFIKLIPLTSDQLNLLKEHSQNVVYERISNENAYNIATVDKSLIDKLTLEVNANNSKNHSPSLSKGLINGETIEYFVKSYAHLQFFNNSRFEADFKEYLNTTYKVKIIIRREESSQLHKDGRSAIIINITGHSNDIRSARDATETLFSSIQSKTYEEKDGK</sequence>
<accession>A0A814D7Q4</accession>
<dbReference type="EMBL" id="CAJNOQ010002302">
    <property type="protein sequence ID" value="CAF0950563.1"/>
    <property type="molecule type" value="Genomic_DNA"/>
</dbReference>
<keyword evidence="4" id="KW-1185">Reference proteome</keyword>
<dbReference type="AlphaFoldDB" id="A0A814D7Q4"/>
<reference evidence="2" key="1">
    <citation type="submission" date="2021-02" db="EMBL/GenBank/DDBJ databases">
        <authorList>
            <person name="Nowell W R."/>
        </authorList>
    </citation>
    <scope>NUCLEOTIDE SEQUENCE</scope>
</reference>
<comment type="caution">
    <text evidence="2">The sequence shown here is derived from an EMBL/GenBank/DDBJ whole genome shotgun (WGS) entry which is preliminary data.</text>
</comment>
<organism evidence="2 4">
    <name type="scientific">Didymodactylos carnosus</name>
    <dbReference type="NCBI Taxonomy" id="1234261"/>
    <lineage>
        <taxon>Eukaryota</taxon>
        <taxon>Metazoa</taxon>
        <taxon>Spiralia</taxon>
        <taxon>Gnathifera</taxon>
        <taxon>Rotifera</taxon>
        <taxon>Eurotatoria</taxon>
        <taxon>Bdelloidea</taxon>
        <taxon>Philodinida</taxon>
        <taxon>Philodinidae</taxon>
        <taxon>Didymodactylos</taxon>
    </lineage>
</organism>
<feature type="region of interest" description="Disordered" evidence="1">
    <location>
        <begin position="64"/>
        <end position="83"/>
    </location>
</feature>
<dbReference type="Proteomes" id="UP000681722">
    <property type="component" value="Unassembled WGS sequence"/>
</dbReference>
<evidence type="ECO:0000313" key="4">
    <source>
        <dbReference type="Proteomes" id="UP000663829"/>
    </source>
</evidence>
<gene>
    <name evidence="2" type="ORF">GPM918_LOCUS11218</name>
    <name evidence="3" type="ORF">SRO942_LOCUS11220</name>
</gene>
<feature type="compositionally biased region" description="Basic residues" evidence="1">
    <location>
        <begin position="64"/>
        <end position="78"/>
    </location>
</feature>
<evidence type="ECO:0000313" key="3">
    <source>
        <dbReference type="EMBL" id="CAF3726315.1"/>
    </source>
</evidence>